<dbReference type="AlphaFoldDB" id="A0A7V6A3E7"/>
<comment type="caution">
    <text evidence="1">The sequence shown here is derived from an EMBL/GenBank/DDBJ whole genome shotgun (WGS) entry which is preliminary data.</text>
</comment>
<evidence type="ECO:0000313" key="1">
    <source>
        <dbReference type="EMBL" id="HHS29203.1"/>
    </source>
</evidence>
<gene>
    <name evidence="1" type="ORF">ENV52_05815</name>
</gene>
<proteinExistence type="predicted"/>
<protein>
    <submittedName>
        <fullName evidence="1">Uncharacterized protein</fullName>
    </submittedName>
</protein>
<sequence>MECAQCGKILDPARHGDLVCDDQVFCDLCRRYDRRLLEPLPLEEITGWHRRLCHAFGCEPPSLALGDSPPAGPFDFLENKKVLMAEADHRQRVIVFYPAGLRLATLCHELAHLLTGQDHTEAWARTFAKLVAWVKSQLPPDHYIDGMRINLLKGRED</sequence>
<name>A0A7V6A3E7_9BACT</name>
<reference evidence="1" key="1">
    <citation type="journal article" date="2020" name="mSystems">
        <title>Genome- and Community-Level Interaction Insights into Carbon Utilization and Element Cycling Functions of Hydrothermarchaeota in Hydrothermal Sediment.</title>
        <authorList>
            <person name="Zhou Z."/>
            <person name="Liu Y."/>
            <person name="Xu W."/>
            <person name="Pan J."/>
            <person name="Luo Z.H."/>
            <person name="Li M."/>
        </authorList>
    </citation>
    <scope>NUCLEOTIDE SEQUENCE [LARGE SCALE GENOMIC DNA]</scope>
    <source>
        <strain evidence="1">SpSt-767</strain>
    </source>
</reference>
<organism evidence="1">
    <name type="scientific">Desulfobacca acetoxidans</name>
    <dbReference type="NCBI Taxonomy" id="60893"/>
    <lineage>
        <taxon>Bacteria</taxon>
        <taxon>Pseudomonadati</taxon>
        <taxon>Thermodesulfobacteriota</taxon>
        <taxon>Desulfobaccia</taxon>
        <taxon>Desulfobaccales</taxon>
        <taxon>Desulfobaccaceae</taxon>
        <taxon>Desulfobacca</taxon>
    </lineage>
</organism>
<dbReference type="EMBL" id="DTGR01000092">
    <property type="protein sequence ID" value="HHS29203.1"/>
    <property type="molecule type" value="Genomic_DNA"/>
</dbReference>
<accession>A0A7V6A3E7</accession>